<accession>A0A511RHY7</accession>
<dbReference type="RefSeq" id="WP_147144719.1">
    <property type="nucleotide sequence ID" value="NZ_BJXN01000001.1"/>
</dbReference>
<dbReference type="EMBL" id="BJXN01000001">
    <property type="protein sequence ID" value="GEM88572.1"/>
    <property type="molecule type" value="Genomic_DNA"/>
</dbReference>
<feature type="chain" id="PRO_5022201386" evidence="1">
    <location>
        <begin position="25"/>
        <end position="377"/>
    </location>
</feature>
<protein>
    <submittedName>
        <fullName evidence="2">Uncharacterized protein</fullName>
    </submittedName>
</protein>
<feature type="signal peptide" evidence="1">
    <location>
        <begin position="1"/>
        <end position="24"/>
    </location>
</feature>
<reference evidence="2 3" key="1">
    <citation type="submission" date="2019-07" db="EMBL/GenBank/DDBJ databases">
        <title>Whole genome shotgun sequence of Oceanithermus desulfurans NBRC 100063.</title>
        <authorList>
            <person name="Hosoyama A."/>
            <person name="Uohara A."/>
            <person name="Ohji S."/>
            <person name="Ichikawa N."/>
        </authorList>
    </citation>
    <scope>NUCLEOTIDE SEQUENCE [LARGE SCALE GENOMIC DNA]</scope>
    <source>
        <strain evidence="2 3">NBRC 100063</strain>
    </source>
</reference>
<gene>
    <name evidence="2" type="ORF">ODE01S_00060</name>
</gene>
<dbReference type="AlphaFoldDB" id="A0A511RHY7"/>
<name>A0A511RHY7_9DEIN</name>
<dbReference type="Proteomes" id="UP000321827">
    <property type="component" value="Unassembled WGS sequence"/>
</dbReference>
<proteinExistence type="predicted"/>
<evidence type="ECO:0000313" key="3">
    <source>
        <dbReference type="Proteomes" id="UP000321827"/>
    </source>
</evidence>
<organism evidence="2 3">
    <name type="scientific">Oceanithermus desulfurans NBRC 100063</name>
    <dbReference type="NCBI Taxonomy" id="1227550"/>
    <lineage>
        <taxon>Bacteria</taxon>
        <taxon>Thermotogati</taxon>
        <taxon>Deinococcota</taxon>
        <taxon>Deinococci</taxon>
        <taxon>Thermales</taxon>
        <taxon>Thermaceae</taxon>
        <taxon>Oceanithermus</taxon>
    </lineage>
</organism>
<keyword evidence="1" id="KW-0732">Signal</keyword>
<sequence length="377" mass="41584">MQRLSAYVLKAALAWAALASVAVAGTDLLPLTFFHINGSDPRSRDPGYVSCLVGADGSAVEPFSSSRTALLLTPVWALAEAPDDAAETLRFLDRIVAVDHARQFTLVLFDPYPFPSSPPVREKLATSLRVPPPKIPTTLGLDRYGIRVAFECSASQQDRAREKIDTVGGAYLFDGNVLRYRYLIPSLSLDGRGYLDALRKNLVDFLSGLDVRASLHPLFLHDGRAIDLDDVLRGLPEGPVVLFRITGDEAYAAQRPRVVRKGDGPVALEPDGPAERKVYYMRTLAPRFVALGYRLVGVVPPGTPEESFAALKKTFSDWAFVAMPAPGTQFHEMETLLVLDREHRVVDTFTVVLYEPSHFPVGMDVEEFFDKLRSLEP</sequence>
<comment type="caution">
    <text evidence="2">The sequence shown here is derived from an EMBL/GenBank/DDBJ whole genome shotgun (WGS) entry which is preliminary data.</text>
</comment>
<evidence type="ECO:0000256" key="1">
    <source>
        <dbReference type="SAM" id="SignalP"/>
    </source>
</evidence>
<evidence type="ECO:0000313" key="2">
    <source>
        <dbReference type="EMBL" id="GEM88572.1"/>
    </source>
</evidence>